<sequence>MPAPISVIIPTLNAEAVLPRCLESLMEGLEAGLIRELVISDGGSTDATGALAQAWGAEVVQGGASRGGQLRRGCAAARGDWLLVLHADSRLSPGWADVAARALAQADQAYWFQLRFDQGGLPGRIVAGWANLRSRMGLPYGDQGLLISKTLYEAHGGYQNIPLMEDVALARALKGQLCGLEAQVITSAEKYRRQGWLRRGGRNLWTLLRYFAGVDPETLAAAYRQK</sequence>
<gene>
    <name evidence="7" type="ORF">C8N31_111152</name>
</gene>
<protein>
    <recommendedName>
        <fullName evidence="6">Glycosyltransferase 2-like domain-containing protein</fullName>
    </recommendedName>
</protein>
<dbReference type="AlphaFoldDB" id="A0A2T6CB56"/>
<dbReference type="NCBIfam" id="TIGR04283">
    <property type="entry name" value="glyco_like_mftF"/>
    <property type="match status" value="1"/>
</dbReference>
<dbReference type="InterPro" id="IPR029044">
    <property type="entry name" value="Nucleotide-diphossugar_trans"/>
</dbReference>
<dbReference type="GO" id="GO:0005886">
    <property type="term" value="C:plasma membrane"/>
    <property type="evidence" value="ECO:0007669"/>
    <property type="project" value="UniProtKB-SubCell"/>
</dbReference>
<evidence type="ECO:0000313" key="7">
    <source>
        <dbReference type="EMBL" id="PTX72438.1"/>
    </source>
</evidence>
<evidence type="ECO:0000256" key="1">
    <source>
        <dbReference type="ARBA" id="ARBA00004236"/>
    </source>
</evidence>
<dbReference type="EMBL" id="QBKU01000011">
    <property type="protein sequence ID" value="PTX72438.1"/>
    <property type="molecule type" value="Genomic_DNA"/>
</dbReference>
<dbReference type="InterPro" id="IPR001173">
    <property type="entry name" value="Glyco_trans_2-like"/>
</dbReference>
<dbReference type="PANTHER" id="PTHR43646:SF2">
    <property type="entry name" value="GLYCOSYLTRANSFERASE 2-LIKE DOMAIN-CONTAINING PROTEIN"/>
    <property type="match status" value="1"/>
</dbReference>
<feature type="domain" description="Glycosyltransferase 2-like" evidence="6">
    <location>
        <begin position="6"/>
        <end position="115"/>
    </location>
</feature>
<dbReference type="CDD" id="cd02522">
    <property type="entry name" value="GT_2_like_a"/>
    <property type="match status" value="1"/>
</dbReference>
<dbReference type="RefSeq" id="WP_025046679.1">
    <property type="nucleotide sequence ID" value="NZ_QBKU01000011.1"/>
</dbReference>
<keyword evidence="2" id="KW-1003">Cell membrane</keyword>
<dbReference type="SUPFAM" id="SSF53448">
    <property type="entry name" value="Nucleotide-diphospho-sugar transferases"/>
    <property type="match status" value="1"/>
</dbReference>
<reference evidence="7 8" key="1">
    <citation type="submission" date="2018-04" db="EMBL/GenBank/DDBJ databases">
        <title>Genomic Encyclopedia of Archaeal and Bacterial Type Strains, Phase II (KMG-II): from individual species to whole genera.</title>
        <authorList>
            <person name="Goeker M."/>
        </authorList>
    </citation>
    <scope>NUCLEOTIDE SEQUENCE [LARGE SCALE GENOMIC DNA]</scope>
    <source>
        <strain evidence="7 8">DSM 12244</strain>
    </source>
</reference>
<dbReference type="InterPro" id="IPR026461">
    <property type="entry name" value="Trfase_2_rSAM/seldom_assoc"/>
</dbReference>
<keyword evidence="5" id="KW-0472">Membrane</keyword>
<keyword evidence="3" id="KW-0328">Glycosyltransferase</keyword>
<proteinExistence type="predicted"/>
<dbReference type="Pfam" id="PF00535">
    <property type="entry name" value="Glycos_transf_2"/>
    <property type="match status" value="1"/>
</dbReference>
<evidence type="ECO:0000256" key="3">
    <source>
        <dbReference type="ARBA" id="ARBA00022676"/>
    </source>
</evidence>
<organism evidence="7 8">
    <name type="scientific">Sulfitobacter mediterraneus</name>
    <dbReference type="NCBI Taxonomy" id="83219"/>
    <lineage>
        <taxon>Bacteria</taxon>
        <taxon>Pseudomonadati</taxon>
        <taxon>Pseudomonadota</taxon>
        <taxon>Alphaproteobacteria</taxon>
        <taxon>Rhodobacterales</taxon>
        <taxon>Roseobacteraceae</taxon>
        <taxon>Sulfitobacter</taxon>
    </lineage>
</organism>
<evidence type="ECO:0000256" key="5">
    <source>
        <dbReference type="ARBA" id="ARBA00023136"/>
    </source>
</evidence>
<keyword evidence="4" id="KW-0808">Transferase</keyword>
<dbReference type="Gene3D" id="3.90.550.10">
    <property type="entry name" value="Spore Coat Polysaccharide Biosynthesis Protein SpsA, Chain A"/>
    <property type="match status" value="1"/>
</dbReference>
<accession>A0A2T6CB56</accession>
<dbReference type="OrthoDB" id="5291101at2"/>
<evidence type="ECO:0000313" key="8">
    <source>
        <dbReference type="Proteomes" id="UP000244092"/>
    </source>
</evidence>
<evidence type="ECO:0000256" key="4">
    <source>
        <dbReference type="ARBA" id="ARBA00022679"/>
    </source>
</evidence>
<dbReference type="Proteomes" id="UP000244092">
    <property type="component" value="Unassembled WGS sequence"/>
</dbReference>
<comment type="subcellular location">
    <subcellularLocation>
        <location evidence="1">Cell membrane</location>
    </subcellularLocation>
</comment>
<dbReference type="PANTHER" id="PTHR43646">
    <property type="entry name" value="GLYCOSYLTRANSFERASE"/>
    <property type="match status" value="1"/>
</dbReference>
<evidence type="ECO:0000256" key="2">
    <source>
        <dbReference type="ARBA" id="ARBA00022475"/>
    </source>
</evidence>
<dbReference type="GO" id="GO:0016757">
    <property type="term" value="F:glycosyltransferase activity"/>
    <property type="evidence" value="ECO:0007669"/>
    <property type="project" value="UniProtKB-KW"/>
</dbReference>
<evidence type="ECO:0000259" key="6">
    <source>
        <dbReference type="Pfam" id="PF00535"/>
    </source>
</evidence>
<comment type="caution">
    <text evidence="7">The sequence shown here is derived from an EMBL/GenBank/DDBJ whole genome shotgun (WGS) entry which is preliminary data.</text>
</comment>
<name>A0A2T6CB56_9RHOB</name>